<dbReference type="Proteomes" id="UP000315522">
    <property type="component" value="Unassembled WGS sequence"/>
</dbReference>
<dbReference type="SMART" id="SM00321">
    <property type="entry name" value="WSC"/>
    <property type="match status" value="4"/>
</dbReference>
<dbReference type="CDD" id="cd02851">
    <property type="entry name" value="E_set_GO_C"/>
    <property type="match status" value="1"/>
</dbReference>
<evidence type="ECO:0000256" key="1">
    <source>
        <dbReference type="ARBA" id="ARBA00022729"/>
    </source>
</evidence>
<feature type="chain" id="PRO_5022184094" evidence="2">
    <location>
        <begin position="24"/>
        <end position="1062"/>
    </location>
</feature>
<dbReference type="InterPro" id="IPR015202">
    <property type="entry name" value="GO-like_E_set"/>
</dbReference>
<dbReference type="InterPro" id="IPR014756">
    <property type="entry name" value="Ig_E-set"/>
</dbReference>
<dbReference type="Pfam" id="PF07250">
    <property type="entry name" value="Glyoxal_oxid_N"/>
    <property type="match status" value="1"/>
</dbReference>
<keyword evidence="1 2" id="KW-0732">Signal</keyword>
<accession>A0A559MMQ5</accession>
<gene>
    <name evidence="4" type="ORF">LAWI1_G000763</name>
</gene>
<evidence type="ECO:0000256" key="2">
    <source>
        <dbReference type="SAM" id="SignalP"/>
    </source>
</evidence>
<dbReference type="Gene3D" id="2.130.10.80">
    <property type="entry name" value="Galactose oxidase/kelch, beta-propeller"/>
    <property type="match status" value="1"/>
</dbReference>
<proteinExistence type="predicted"/>
<dbReference type="Pfam" id="PF01822">
    <property type="entry name" value="WSC"/>
    <property type="match status" value="4"/>
</dbReference>
<reference evidence="4 5" key="1">
    <citation type="submission" date="2018-05" db="EMBL/GenBank/DDBJ databases">
        <title>Genome sequencing and assembly of the regulated plant pathogen Lachnellula willkommii and related sister species for the development of diagnostic species identification markers.</title>
        <authorList>
            <person name="Giroux E."/>
            <person name="Bilodeau G."/>
        </authorList>
    </citation>
    <scope>NUCLEOTIDE SEQUENCE [LARGE SCALE GENOMIC DNA]</scope>
    <source>
        <strain evidence="4 5">CBS 172.35</strain>
    </source>
</reference>
<organism evidence="4 5">
    <name type="scientific">Lachnellula willkommii</name>
    <dbReference type="NCBI Taxonomy" id="215461"/>
    <lineage>
        <taxon>Eukaryota</taxon>
        <taxon>Fungi</taxon>
        <taxon>Dikarya</taxon>
        <taxon>Ascomycota</taxon>
        <taxon>Pezizomycotina</taxon>
        <taxon>Leotiomycetes</taxon>
        <taxon>Helotiales</taxon>
        <taxon>Lachnaceae</taxon>
        <taxon>Lachnellula</taxon>
    </lineage>
</organism>
<feature type="signal peptide" evidence="2">
    <location>
        <begin position="1"/>
        <end position="23"/>
    </location>
</feature>
<feature type="domain" description="WSC" evidence="3">
    <location>
        <begin position="160"/>
        <end position="251"/>
    </location>
</feature>
<dbReference type="PROSITE" id="PS51212">
    <property type="entry name" value="WSC"/>
    <property type="match status" value="4"/>
</dbReference>
<feature type="domain" description="WSC" evidence="3">
    <location>
        <begin position="44"/>
        <end position="146"/>
    </location>
</feature>
<sequence>MIPTARSALRAGIILSSLATSKAAIIEQRLNILVAGHTADLPGAWTFYGCYTYEPSGISTDNGSTRTLSGGGYDDGAAMTQESCVSYCSSNNFAFAGTEYSDECYCGNAIATGAVSSNPAQCSMTCSGNDTESCGGPSRLSLFWSGETIAAPANKYSIGKYDYYGCQTEATNARALASTSTSSSSMTNEACATFCSGYSYFGTEYGQECYCGNSFSAGSVPALDSECSMGCAADSSEFCGAGNRLTVYFKNGTASASSFVVSSASPVVLSAAASTGSAAPTPTGFPAGWTSQGCWVDGADGRILTHQQADNQNNTLQTCVQTCYGLGYSIAGAEYGVECYCDNFIYAGGALAANQGDCNTPCPGATSEDCGAGGRMTIYSNSTPQVFQAPGPQQTGLPTGWAYAGCLQDDIPAAENAQISISVFPYKLWDNATNTPEACIKQCQEFGFNAAGLEYGSQCWCGDGENRFVASSPQTSTNPNDPFNYTYGTPPTTLPDTECNSACTGAPQYLCGSGSKLTWYTYNATTPLYTWNTPTGSAAGEYSLLIGGVVVPLITSQAITGKVTFVEKAGTGEPNGTGAYELDLTEIGNFSAAWRTMTEPKTDTFCAAGFTLPDKAGRQLTVGGWAGDSTFGVRLYWPDGSPGVKGVNQWVEDTTNLKLQVARWYPTALIMANGSILIVGGEIGQNDAEQPTLELLPATGVPDTGTSSGYSNTTKYLDFLDRTAPFNLYPWITVVPSGILIVYYNEVRIIDEVNFNTVKTLPNMPGAVNDPTGGRTYQLQGATVSLPQYAPYTDPLGILVCGGSTTGAGYAIDNCVSTQPEAADPTWTIERMPSRRVMPSMAGLPDGTYLITGGGQHGVAGFGLAGAPNLNAVLYDPTKPVNQRMSIMANTTVARLYHSEAITLLDGRVMVSGSDPTGDYTDPADSFPEEYRVEVFSPPYLLSGATRPTFTIGNNDWNYSASVDFTSSTGGIKVSLLGSISSTHGNSMGQRTLFPAVTCAGTSCTVTAPPNAHVCPPGWYMMFVLDGPTPSVGQFVRIGGDPGNLGNWPDLPGFDLPGTGPV</sequence>
<comment type="caution">
    <text evidence="4">The sequence shown here is derived from an EMBL/GenBank/DDBJ whole genome shotgun (WGS) entry which is preliminary data.</text>
</comment>
<dbReference type="PANTHER" id="PTHR32208:SF105">
    <property type="entry name" value="COPPER RADICAL OXIDASE"/>
    <property type="match status" value="1"/>
</dbReference>
<evidence type="ECO:0000313" key="5">
    <source>
        <dbReference type="Proteomes" id="UP000315522"/>
    </source>
</evidence>
<dbReference type="SUPFAM" id="SSF50965">
    <property type="entry name" value="Galactose oxidase, central domain"/>
    <property type="match status" value="1"/>
</dbReference>
<feature type="domain" description="WSC" evidence="3">
    <location>
        <begin position="288"/>
        <end position="382"/>
    </location>
</feature>
<evidence type="ECO:0000313" key="4">
    <source>
        <dbReference type="EMBL" id="TVY94240.1"/>
    </source>
</evidence>
<dbReference type="Gene3D" id="2.60.40.10">
    <property type="entry name" value="Immunoglobulins"/>
    <property type="match status" value="1"/>
</dbReference>
<dbReference type="InterPro" id="IPR002889">
    <property type="entry name" value="WSC_carb-bd"/>
</dbReference>
<dbReference type="InterPro" id="IPR011043">
    <property type="entry name" value="Gal_Oxase/kelch_b-propeller"/>
</dbReference>
<protein>
    <submittedName>
        <fullName evidence="4">WSC domain-containing protein</fullName>
    </submittedName>
</protein>
<dbReference type="EMBL" id="QGML01000027">
    <property type="protein sequence ID" value="TVY94240.1"/>
    <property type="molecule type" value="Genomic_DNA"/>
</dbReference>
<dbReference type="Pfam" id="PF09118">
    <property type="entry name" value="GO-like_E_set"/>
    <property type="match status" value="1"/>
</dbReference>
<evidence type="ECO:0000259" key="3">
    <source>
        <dbReference type="PROSITE" id="PS51212"/>
    </source>
</evidence>
<dbReference type="SUPFAM" id="SSF81296">
    <property type="entry name" value="E set domains"/>
    <property type="match status" value="1"/>
</dbReference>
<dbReference type="AlphaFoldDB" id="A0A559MMQ5"/>
<dbReference type="InterPro" id="IPR009880">
    <property type="entry name" value="Glyoxal_oxidase_N"/>
</dbReference>
<dbReference type="InterPro" id="IPR013783">
    <property type="entry name" value="Ig-like_fold"/>
</dbReference>
<name>A0A559MMQ5_9HELO</name>
<feature type="domain" description="WSC" evidence="3">
    <location>
        <begin position="400"/>
        <end position="523"/>
    </location>
</feature>
<dbReference type="InterPro" id="IPR037293">
    <property type="entry name" value="Gal_Oxidase_central_sf"/>
</dbReference>
<keyword evidence="5" id="KW-1185">Reference proteome</keyword>
<dbReference type="PANTHER" id="PTHR32208">
    <property type="entry name" value="SECRETED PROTEIN-RELATED"/>
    <property type="match status" value="1"/>
</dbReference>